<feature type="region of interest" description="Disordered" evidence="1">
    <location>
        <begin position="996"/>
        <end position="1057"/>
    </location>
</feature>
<reference evidence="2" key="1">
    <citation type="submission" date="2023-02" db="EMBL/GenBank/DDBJ databases">
        <authorList>
            <person name="Palmer J.M."/>
        </authorList>
    </citation>
    <scope>NUCLEOTIDE SEQUENCE</scope>
    <source>
        <strain evidence="2">FW57</strain>
    </source>
</reference>
<feature type="compositionally biased region" description="Polar residues" evidence="1">
    <location>
        <begin position="163"/>
        <end position="181"/>
    </location>
</feature>
<feature type="region of interest" description="Disordered" evidence="1">
    <location>
        <begin position="1"/>
        <end position="26"/>
    </location>
</feature>
<feature type="compositionally biased region" description="Low complexity" evidence="1">
    <location>
        <begin position="1004"/>
        <end position="1020"/>
    </location>
</feature>
<comment type="caution">
    <text evidence="2">The sequence shown here is derived from an EMBL/GenBank/DDBJ whole genome shotgun (WGS) entry which is preliminary data.</text>
</comment>
<dbReference type="EMBL" id="JAHCVI010000003">
    <property type="protein sequence ID" value="KAG7287052.1"/>
    <property type="molecule type" value="Genomic_DNA"/>
</dbReference>
<name>A0AAD4ET12_9PEZI</name>
<proteinExistence type="predicted"/>
<feature type="region of interest" description="Disordered" evidence="1">
    <location>
        <begin position="928"/>
        <end position="984"/>
    </location>
</feature>
<feature type="compositionally biased region" description="Basic and acidic residues" evidence="1">
    <location>
        <begin position="90"/>
        <end position="101"/>
    </location>
</feature>
<accession>A0AAD4ET12</accession>
<evidence type="ECO:0000256" key="1">
    <source>
        <dbReference type="SAM" id="MobiDB-lite"/>
    </source>
</evidence>
<feature type="compositionally biased region" description="Low complexity" evidence="1">
    <location>
        <begin position="938"/>
        <end position="960"/>
    </location>
</feature>
<protein>
    <submittedName>
        <fullName evidence="2">Uncharacterized protein</fullName>
    </submittedName>
</protein>
<feature type="region of interest" description="Disordered" evidence="1">
    <location>
        <begin position="732"/>
        <end position="888"/>
    </location>
</feature>
<organism evidence="2 3">
    <name type="scientific">Staphylotrichum longicolle</name>
    <dbReference type="NCBI Taxonomy" id="669026"/>
    <lineage>
        <taxon>Eukaryota</taxon>
        <taxon>Fungi</taxon>
        <taxon>Dikarya</taxon>
        <taxon>Ascomycota</taxon>
        <taxon>Pezizomycotina</taxon>
        <taxon>Sordariomycetes</taxon>
        <taxon>Sordariomycetidae</taxon>
        <taxon>Sordariales</taxon>
        <taxon>Chaetomiaceae</taxon>
        <taxon>Staphylotrichum</taxon>
    </lineage>
</organism>
<keyword evidence="3" id="KW-1185">Reference proteome</keyword>
<dbReference type="AlphaFoldDB" id="A0AAD4ET12"/>
<evidence type="ECO:0000313" key="3">
    <source>
        <dbReference type="Proteomes" id="UP001197093"/>
    </source>
</evidence>
<feature type="region of interest" description="Disordered" evidence="1">
    <location>
        <begin position="78"/>
        <end position="183"/>
    </location>
</feature>
<sequence length="1120" mass="121724">MQLRTSSLRRMPGRYQEDLGPSRADRPLFAHPDVAFNEALVRHCAHPSLPLDHPGLGPSEAERARCAALAAAAEAASLAEGNGDAGEGDESLRRAGGEVAEKSGQGNEEEDAGIESVNEDGSLAPLGSQGASGQGSWEPLALAPTPPRRARPALVTKAPQRKLGQQSDENGAETNRGTSNALRPAWADLPDGIQYAIIYDMTQTVLLCEAVQRLDLSHGEVMSFLALLSEERRKGREYAEAIRRCPGVVAVPPVNELAGLAPATNAISANDVARGRAFLRSVGLDWVAASLGFWQGTGADFLDIAIDQGLKEFVLDFTLSGRGKLEATSAAKRRMLVPKAGDALLRKEAPPNTLNPGWFARGASPVRGKELDQVQVPQAKDLHPVNYLVEGQSGRSYSVLDKSDWPDWEALHDEGCIPEASLVTFTANSVVPDDISFLGREEVEALNEQPPKEMQGSAVVDNFTEYIKDPVPPPAAAEDHFNPAWFSDEQAPDNGYVNPIDDNSWFDEFINDGTADSYEPPVNPQVLPPGQQQPVPLADVSAPIVENNQVLQNAVIAEAQDIQMQDAPVLPNLALQIPGQQFPLWPNLALAAADNMQLPILPNLPVPNIAAPHIPGPAFAEQRDYSEAELDVIAVQQFLNNPPPAVRQFNPELAASVTEVLNRHKANLRVHFADGVSNASRGRRPAEAEEEADMEEDDEQPEYEDAFADRHLPEGRSPSPSEGHNPFSALEAQADMASGAGQAEAPEYEDAFADRHFTQTAPADSSSSSSDESDQATNRPCWRKKPDQEDSDEDYQPDPQRGQRRKRQPDLDANGQPTKTARSQAVDENGQPKRHRSKPKYGENGQVIKQTRRTEATGADAGDKNCWADPNQMMVSTEGEQMTRGELGRRFKTSERRYRPGGIWGGKYEILATGVIWTFVPDPEKLAQRKAKAGSSGGEQSSQETSNNNNSQQSVSTQGSQRRKHNTSSAAVPGGRISLDDGDTTITDSSIYGLREEHSPTGASSSLSQPQLSRSTSTTSGPSGQQARRTSIHRPNAPTHQILAQAATPPTPKPTRILIVPPRRRYDPSAPVAVRVRQLDDRCGLHRLARRDRFESDEQFLAYAEGQMDVLWSGDGRRRR</sequence>
<gene>
    <name evidence="2" type="ORF">NEMBOFW57_006552</name>
</gene>
<dbReference type="Proteomes" id="UP001197093">
    <property type="component" value="Unassembled WGS sequence"/>
</dbReference>
<evidence type="ECO:0000313" key="2">
    <source>
        <dbReference type="EMBL" id="KAG7287052.1"/>
    </source>
</evidence>
<feature type="region of interest" description="Disordered" evidence="1">
    <location>
        <begin position="678"/>
        <end position="701"/>
    </location>
</feature>
<feature type="compositionally biased region" description="Acidic residues" evidence="1">
    <location>
        <begin position="688"/>
        <end position="701"/>
    </location>
</feature>